<keyword evidence="1" id="KW-0812">Transmembrane</keyword>
<evidence type="ECO:0000313" key="2">
    <source>
        <dbReference type="EMBL" id="PSW87800.1"/>
    </source>
</evidence>
<gene>
    <name evidence="2" type="ORF">C9J52_20845</name>
</gene>
<proteinExistence type="predicted"/>
<evidence type="ECO:0000256" key="1">
    <source>
        <dbReference type="SAM" id="Phobius"/>
    </source>
</evidence>
<name>A0ABX5GLL5_9GAMM</name>
<dbReference type="EMBL" id="PYOP01000107">
    <property type="protein sequence ID" value="PSW87800.1"/>
    <property type="molecule type" value="Genomic_DNA"/>
</dbReference>
<keyword evidence="1" id="KW-1133">Transmembrane helix</keyword>
<keyword evidence="1" id="KW-0472">Membrane</keyword>
<feature type="transmembrane region" description="Helical" evidence="1">
    <location>
        <begin position="21"/>
        <end position="43"/>
    </location>
</feature>
<reference evidence="2 3" key="1">
    <citation type="submission" date="2018-03" db="EMBL/GenBank/DDBJ databases">
        <title>Whole genome sequencing of Histamine producing bacteria.</title>
        <authorList>
            <person name="Butler K."/>
        </authorList>
    </citation>
    <scope>NUCLEOTIDE SEQUENCE [LARGE SCALE GENOMIC DNA]</scope>
    <source>
        <strain evidence="2 3">ATCC 51761</strain>
    </source>
</reference>
<comment type="caution">
    <text evidence="2">The sequence shown here is derived from an EMBL/GenBank/DDBJ whole genome shotgun (WGS) entry which is preliminary data.</text>
</comment>
<dbReference type="RefSeq" id="WP_107180666.1">
    <property type="nucleotide sequence ID" value="NZ_PYOP01000107.1"/>
</dbReference>
<accession>A0ABX5GLL5</accession>
<keyword evidence="3" id="KW-1185">Reference proteome</keyword>
<sequence length="145" mass="16275">MTDTTVQFNAHQQDLKNRINFLANAIFVLSSGILSISISIAIFTQKERVILPKAIIDVLQCSWWLLGASVLFILVTLTSIILRDYFMAEKWRKVIDSGQYTYIGPNKLFEGILLLCGSLGVFSFVLGFIGIIYIATLKWSSKIGH</sequence>
<protein>
    <submittedName>
        <fullName evidence="2">Uncharacterized protein</fullName>
    </submittedName>
</protein>
<dbReference type="Proteomes" id="UP000241190">
    <property type="component" value="Unassembled WGS sequence"/>
</dbReference>
<feature type="transmembrane region" description="Helical" evidence="1">
    <location>
        <begin position="63"/>
        <end position="82"/>
    </location>
</feature>
<evidence type="ECO:0000313" key="3">
    <source>
        <dbReference type="Proteomes" id="UP000241190"/>
    </source>
</evidence>
<feature type="transmembrane region" description="Helical" evidence="1">
    <location>
        <begin position="112"/>
        <end position="135"/>
    </location>
</feature>
<organism evidence="2 3">
    <name type="scientific">Photobacterium iliopiscarium</name>
    <dbReference type="NCBI Taxonomy" id="56192"/>
    <lineage>
        <taxon>Bacteria</taxon>
        <taxon>Pseudomonadati</taxon>
        <taxon>Pseudomonadota</taxon>
        <taxon>Gammaproteobacteria</taxon>
        <taxon>Vibrionales</taxon>
        <taxon>Vibrionaceae</taxon>
        <taxon>Photobacterium</taxon>
    </lineage>
</organism>